<name>A0A1A8CX42_NOTKA</name>
<protein>
    <submittedName>
        <fullName evidence="2">Uncharacterized protein</fullName>
    </submittedName>
</protein>
<feature type="region of interest" description="Disordered" evidence="1">
    <location>
        <begin position="51"/>
        <end position="71"/>
    </location>
</feature>
<gene>
    <name evidence="2" type="primary">Nfu_g_1_002346</name>
</gene>
<reference evidence="2" key="1">
    <citation type="submission" date="2016-05" db="EMBL/GenBank/DDBJ databases">
        <authorList>
            <person name="Lavstsen T."/>
            <person name="Jespersen J.S."/>
        </authorList>
    </citation>
    <scope>NUCLEOTIDE SEQUENCE</scope>
    <source>
        <tissue evidence="2">Brain</tissue>
    </source>
</reference>
<evidence type="ECO:0000256" key="1">
    <source>
        <dbReference type="SAM" id="MobiDB-lite"/>
    </source>
</evidence>
<evidence type="ECO:0000313" key="2">
    <source>
        <dbReference type="EMBL" id="SBP83400.1"/>
    </source>
</evidence>
<accession>A0A1A8CX42</accession>
<organism evidence="2">
    <name type="scientific">Nothobranchius kadleci</name>
    <name type="common">African annual killifish</name>
    <dbReference type="NCBI Taxonomy" id="1051664"/>
    <lineage>
        <taxon>Eukaryota</taxon>
        <taxon>Metazoa</taxon>
        <taxon>Chordata</taxon>
        <taxon>Craniata</taxon>
        <taxon>Vertebrata</taxon>
        <taxon>Euteleostomi</taxon>
        <taxon>Actinopterygii</taxon>
        <taxon>Neopterygii</taxon>
        <taxon>Teleostei</taxon>
        <taxon>Neoteleostei</taxon>
        <taxon>Acanthomorphata</taxon>
        <taxon>Ovalentaria</taxon>
        <taxon>Atherinomorphae</taxon>
        <taxon>Cyprinodontiformes</taxon>
        <taxon>Nothobranchiidae</taxon>
        <taxon>Nothobranchius</taxon>
    </lineage>
</organism>
<sequence>MEEAHPFPPPCVPLKQMVSCASAVPPRSPCERRCHKEAGFGRRVPAVNAVREEQRSIQTSEDSRHLTPGDD</sequence>
<dbReference type="AlphaFoldDB" id="A0A1A8CX42"/>
<dbReference type="EMBL" id="HADZ01019459">
    <property type="protein sequence ID" value="SBP83400.1"/>
    <property type="molecule type" value="Transcribed_RNA"/>
</dbReference>
<proteinExistence type="predicted"/>
<reference evidence="2" key="2">
    <citation type="submission" date="2016-06" db="EMBL/GenBank/DDBJ databases">
        <title>The genome of a short-lived fish provides insights into sex chromosome evolution and the genetic control of aging.</title>
        <authorList>
            <person name="Reichwald K."/>
            <person name="Felder M."/>
            <person name="Petzold A."/>
            <person name="Koch P."/>
            <person name="Groth M."/>
            <person name="Platzer M."/>
        </authorList>
    </citation>
    <scope>NUCLEOTIDE SEQUENCE</scope>
    <source>
        <tissue evidence="2">Brain</tissue>
    </source>
</reference>